<name>A0A2M9CZ10_9CELL</name>
<dbReference type="PANTHER" id="PTHR42791">
    <property type="entry name" value="GNAT FAMILY ACETYLTRANSFERASE"/>
    <property type="match status" value="1"/>
</dbReference>
<dbReference type="InterPro" id="IPR000182">
    <property type="entry name" value="GNAT_dom"/>
</dbReference>
<dbReference type="OrthoDB" id="1821130at2"/>
<dbReference type="CDD" id="cd04301">
    <property type="entry name" value="NAT_SF"/>
    <property type="match status" value="1"/>
</dbReference>
<keyword evidence="3" id="KW-1185">Reference proteome</keyword>
<dbReference type="SUPFAM" id="SSF55729">
    <property type="entry name" value="Acyl-CoA N-acyltransferases (Nat)"/>
    <property type="match status" value="1"/>
</dbReference>
<dbReference type="Pfam" id="PF00583">
    <property type="entry name" value="Acetyltransf_1"/>
    <property type="match status" value="1"/>
</dbReference>
<gene>
    <name evidence="2" type="ORF">CLV28_0287</name>
</gene>
<dbReference type="AlphaFoldDB" id="A0A2M9CZ10"/>
<evidence type="ECO:0000259" key="1">
    <source>
        <dbReference type="PROSITE" id="PS51186"/>
    </source>
</evidence>
<sequence length="223" mass="23099">MSGGPADVGAVDDVAFVRVRRAEPHDLPAVRTVLAAALATDPMMRWVFPGDEPRPDAVAAWLAPAVEGYVLAGSAYVAETFGTAEGDGPRVVGAAAWQVPTPTTAGPLPAYLPGARVLLAELVGAEHADAVLTGIASTRSQRPEAPHPYLHLLGVDAGARRRGVATELVQAGLAELAPDGHAVVETMAEANLGFYERLGFVRRAHGSLGAGAPDKHTLERLQG</sequence>
<dbReference type="RefSeq" id="WP_100421522.1">
    <property type="nucleotide sequence ID" value="NZ_BOOX01000016.1"/>
</dbReference>
<feature type="domain" description="N-acetyltransferase" evidence="1">
    <location>
        <begin position="17"/>
        <end position="219"/>
    </location>
</feature>
<dbReference type="Proteomes" id="UP000231693">
    <property type="component" value="Unassembled WGS sequence"/>
</dbReference>
<dbReference type="EMBL" id="PGFE01000001">
    <property type="protein sequence ID" value="PJJ77075.1"/>
    <property type="molecule type" value="Genomic_DNA"/>
</dbReference>
<protein>
    <submittedName>
        <fullName evidence="2">Acetyltransferase (GNAT) family protein</fullName>
    </submittedName>
</protein>
<evidence type="ECO:0000313" key="3">
    <source>
        <dbReference type="Proteomes" id="UP000231693"/>
    </source>
</evidence>
<keyword evidence="2" id="KW-0808">Transferase</keyword>
<organism evidence="2 3">
    <name type="scientific">Sediminihabitans luteus</name>
    <dbReference type="NCBI Taxonomy" id="1138585"/>
    <lineage>
        <taxon>Bacteria</taxon>
        <taxon>Bacillati</taxon>
        <taxon>Actinomycetota</taxon>
        <taxon>Actinomycetes</taxon>
        <taxon>Micrococcales</taxon>
        <taxon>Cellulomonadaceae</taxon>
        <taxon>Sediminihabitans</taxon>
    </lineage>
</organism>
<comment type="caution">
    <text evidence="2">The sequence shown here is derived from an EMBL/GenBank/DDBJ whole genome shotgun (WGS) entry which is preliminary data.</text>
</comment>
<dbReference type="InterPro" id="IPR052523">
    <property type="entry name" value="Trichothecene_AcTrans"/>
</dbReference>
<evidence type="ECO:0000313" key="2">
    <source>
        <dbReference type="EMBL" id="PJJ77075.1"/>
    </source>
</evidence>
<dbReference type="PROSITE" id="PS51186">
    <property type="entry name" value="GNAT"/>
    <property type="match status" value="1"/>
</dbReference>
<accession>A0A2M9CZ10</accession>
<dbReference type="PANTHER" id="PTHR42791:SF1">
    <property type="entry name" value="N-ACETYLTRANSFERASE DOMAIN-CONTAINING PROTEIN"/>
    <property type="match status" value="1"/>
</dbReference>
<reference evidence="2 3" key="1">
    <citation type="submission" date="2017-11" db="EMBL/GenBank/DDBJ databases">
        <title>Genomic Encyclopedia of Archaeal and Bacterial Type Strains, Phase II (KMG-II): From Individual Species to Whole Genera.</title>
        <authorList>
            <person name="Goeker M."/>
        </authorList>
    </citation>
    <scope>NUCLEOTIDE SEQUENCE [LARGE SCALE GENOMIC DNA]</scope>
    <source>
        <strain evidence="2 3">DSM 25478</strain>
    </source>
</reference>
<proteinExistence type="predicted"/>
<dbReference type="GO" id="GO:0016747">
    <property type="term" value="F:acyltransferase activity, transferring groups other than amino-acyl groups"/>
    <property type="evidence" value="ECO:0007669"/>
    <property type="project" value="InterPro"/>
</dbReference>
<dbReference type="Gene3D" id="3.40.630.30">
    <property type="match status" value="1"/>
</dbReference>
<dbReference type="InterPro" id="IPR016181">
    <property type="entry name" value="Acyl_CoA_acyltransferase"/>
</dbReference>